<sequence length="211" mass="24010">MSSEHQAETQMEGEDQTPRMVRSPSASIGHANQDLQFINSRNPIEDPTNPYYIHHEDNLGNVFVSQLLIGQENYVSWSRAMQLSISVKNKLGFLDGSIPKPSSSDYTLYNVWIRNNNIVISWILNSVSKEISSSILYDESAANIWTDLKVRFHQRNGPHIHNLRKSLMNLKQETLSIGMYFTKLKTVWEELANYRPSCTCNGCTCGGVKKL</sequence>
<dbReference type="EMBL" id="UZAU01000691">
    <property type="status" value="NOT_ANNOTATED_CDS"/>
    <property type="molecule type" value="Genomic_DNA"/>
</dbReference>
<dbReference type="AlphaFoldDB" id="A0A803QC71"/>
<organism evidence="4 5">
    <name type="scientific">Cannabis sativa</name>
    <name type="common">Hemp</name>
    <name type="synonym">Marijuana</name>
    <dbReference type="NCBI Taxonomy" id="3483"/>
    <lineage>
        <taxon>Eukaryota</taxon>
        <taxon>Viridiplantae</taxon>
        <taxon>Streptophyta</taxon>
        <taxon>Embryophyta</taxon>
        <taxon>Tracheophyta</taxon>
        <taxon>Spermatophyta</taxon>
        <taxon>Magnoliopsida</taxon>
        <taxon>eudicotyledons</taxon>
        <taxon>Gunneridae</taxon>
        <taxon>Pentapetalae</taxon>
        <taxon>rosids</taxon>
        <taxon>fabids</taxon>
        <taxon>Rosales</taxon>
        <taxon>Cannabaceae</taxon>
        <taxon>Cannabis</taxon>
    </lineage>
</organism>
<dbReference type="Pfam" id="PF14244">
    <property type="entry name" value="Retrotran_gag_3"/>
    <property type="match status" value="1"/>
</dbReference>
<keyword evidence="5" id="KW-1185">Reference proteome</keyword>
<dbReference type="Proteomes" id="UP000596661">
    <property type="component" value="Chromosome 8"/>
</dbReference>
<accession>A0A803QC71</accession>
<feature type="domain" description="Retrotransposon gag" evidence="2">
    <location>
        <begin position="122"/>
        <end position="192"/>
    </location>
</feature>
<dbReference type="InterPro" id="IPR029472">
    <property type="entry name" value="Copia-like_N"/>
</dbReference>
<dbReference type="InterPro" id="IPR005162">
    <property type="entry name" value="Retrotrans_gag_dom"/>
</dbReference>
<reference evidence="4" key="1">
    <citation type="submission" date="2018-11" db="EMBL/GenBank/DDBJ databases">
        <authorList>
            <person name="Grassa J C."/>
        </authorList>
    </citation>
    <scope>NUCLEOTIDE SEQUENCE [LARGE SCALE GENOMIC DNA]</scope>
</reference>
<dbReference type="Pfam" id="PF03732">
    <property type="entry name" value="Retrotrans_gag"/>
    <property type="match status" value="1"/>
</dbReference>
<dbReference type="Gramene" id="evm.model.08.732">
    <property type="protein sequence ID" value="cds.evm.model.08.732"/>
    <property type="gene ID" value="evm.TU.08.732"/>
</dbReference>
<dbReference type="PANTHER" id="PTHR37610:SF81">
    <property type="entry name" value="RETROTRANSPOSON COPIA-LIKE N-TERMINAL DOMAIN-CONTAINING PROTEIN"/>
    <property type="match status" value="1"/>
</dbReference>
<evidence type="ECO:0008006" key="6">
    <source>
        <dbReference type="Google" id="ProtNLM"/>
    </source>
</evidence>
<dbReference type="PANTHER" id="PTHR37610">
    <property type="entry name" value="CCHC-TYPE DOMAIN-CONTAINING PROTEIN"/>
    <property type="match status" value="1"/>
</dbReference>
<dbReference type="OMA" id="EHRPANE"/>
<evidence type="ECO:0000256" key="1">
    <source>
        <dbReference type="SAM" id="MobiDB-lite"/>
    </source>
</evidence>
<feature type="region of interest" description="Disordered" evidence="1">
    <location>
        <begin position="1"/>
        <end position="26"/>
    </location>
</feature>
<protein>
    <recommendedName>
        <fullName evidence="6">Retrotransposon Copia-like N-terminal domain-containing protein</fullName>
    </recommendedName>
</protein>
<name>A0A803QC71_CANSA</name>
<evidence type="ECO:0000259" key="2">
    <source>
        <dbReference type="Pfam" id="PF03732"/>
    </source>
</evidence>
<evidence type="ECO:0000313" key="5">
    <source>
        <dbReference type="Proteomes" id="UP000596661"/>
    </source>
</evidence>
<reference evidence="4" key="2">
    <citation type="submission" date="2021-03" db="UniProtKB">
        <authorList>
            <consortium name="EnsemblPlants"/>
        </authorList>
    </citation>
    <scope>IDENTIFICATION</scope>
</reference>
<feature type="domain" description="Retrotransposon Copia-like N-terminal" evidence="3">
    <location>
        <begin position="54"/>
        <end position="102"/>
    </location>
</feature>
<dbReference type="EnsemblPlants" id="evm.model.08.732">
    <property type="protein sequence ID" value="cds.evm.model.08.732"/>
    <property type="gene ID" value="evm.TU.08.732"/>
</dbReference>
<evidence type="ECO:0000259" key="3">
    <source>
        <dbReference type="Pfam" id="PF14244"/>
    </source>
</evidence>
<evidence type="ECO:0000313" key="4">
    <source>
        <dbReference type="EnsemblPlants" id="cds.evm.model.08.732"/>
    </source>
</evidence>
<proteinExistence type="predicted"/>